<evidence type="ECO:0000256" key="3">
    <source>
        <dbReference type="ARBA" id="ARBA00024947"/>
    </source>
</evidence>
<name>A0A8S1GTA0_9PELO</name>
<dbReference type="SUPFAM" id="SSF55961">
    <property type="entry name" value="Bet v1-like"/>
    <property type="match status" value="1"/>
</dbReference>
<dbReference type="GO" id="GO:0008270">
    <property type="term" value="F:zinc ion binding"/>
    <property type="evidence" value="ECO:0007669"/>
    <property type="project" value="UniProtKB-KW"/>
</dbReference>
<proteinExistence type="inferred from homology"/>
<sequence>MTSSVNVARSVVKSEVESPEKKVFKPLEKNKTTEQDEYVDRIRTKYLENMKQRKMRRKKQKDVELSTDPEMITSRLSKSTCDIDVKTLSCRFPLCGRTFSTVEVLSFHASYAHQEFSSTDLSNVTCMVCGRVWNSVKSKVVHMSAKHKIVAAEHNLQCIEQLGPVIAPNAPMARRLAQAAFQEEQAASQQEVFEPIYPLFEVTPVFLDPSDPIFMPVSAEIPEDSSLSFPSSVFRDLKEWDFSAPSQVYVLSILFQVVVACGMALTAARPRRVDPFQMRPVVEMNVVRRGGTTRALYRTFGTNEKAYAEKRVIGYSREQMFDVVANVNEYHHFVPWCRKSLVTHETSNSQLVLLEIGFPPLVERYTSKVMFIRPAVVHSVVLEGESLFKTLDTTFRFAKGLPDNPNTCTMHYDLVFEFKSSLHSRVAHMFFDKVVKTMVAAFLDRAHEEYGSPSVPHTAPQILKYKA</sequence>
<dbReference type="PANTHER" id="PTHR12901">
    <property type="entry name" value="SPERM PROTEIN HOMOLOG"/>
    <property type="match status" value="1"/>
</dbReference>
<reference evidence="6" key="1">
    <citation type="submission" date="2020-10" db="EMBL/GenBank/DDBJ databases">
        <authorList>
            <person name="Kikuchi T."/>
        </authorList>
    </citation>
    <scope>NUCLEOTIDE SEQUENCE</scope>
    <source>
        <strain evidence="6">NKZ352</strain>
    </source>
</reference>
<feature type="domain" description="C2H2-type" evidence="5">
    <location>
        <begin position="88"/>
        <end position="113"/>
    </location>
</feature>
<evidence type="ECO:0000256" key="1">
    <source>
        <dbReference type="ARBA" id="ARBA00006885"/>
    </source>
</evidence>
<dbReference type="GO" id="GO:0045333">
    <property type="term" value="P:cellular respiration"/>
    <property type="evidence" value="ECO:0007669"/>
    <property type="project" value="InterPro"/>
</dbReference>
<dbReference type="Gene3D" id="3.30.530.20">
    <property type="match status" value="1"/>
</dbReference>
<evidence type="ECO:0000256" key="2">
    <source>
        <dbReference type="ARBA" id="ARBA00011814"/>
    </source>
</evidence>
<keyword evidence="7" id="KW-1185">Reference proteome</keyword>
<dbReference type="AlphaFoldDB" id="A0A8S1GTA0"/>
<comment type="caution">
    <text evidence="6">The sequence shown here is derived from an EMBL/GenBank/DDBJ whole genome shotgun (WGS) entry which is preliminary data.</text>
</comment>
<dbReference type="OrthoDB" id="292693at2759"/>
<dbReference type="EMBL" id="CAJGYM010000003">
    <property type="protein sequence ID" value="CAD6185863.1"/>
    <property type="molecule type" value="Genomic_DNA"/>
</dbReference>
<keyword evidence="4" id="KW-0863">Zinc-finger</keyword>
<evidence type="ECO:0000313" key="7">
    <source>
        <dbReference type="Proteomes" id="UP000835052"/>
    </source>
</evidence>
<keyword evidence="4" id="KW-0479">Metal-binding</keyword>
<dbReference type="InterPro" id="IPR023393">
    <property type="entry name" value="START-like_dom_sf"/>
</dbReference>
<evidence type="ECO:0000313" key="6">
    <source>
        <dbReference type="EMBL" id="CAD6185863.1"/>
    </source>
</evidence>
<gene>
    <name evidence="6" type="ORF">CAUJ_LOCUS1782</name>
</gene>
<dbReference type="InterPro" id="IPR013087">
    <property type="entry name" value="Znf_C2H2_type"/>
</dbReference>
<dbReference type="CDD" id="cd07813">
    <property type="entry name" value="COQ10p_like"/>
    <property type="match status" value="1"/>
</dbReference>
<dbReference type="GO" id="GO:0048039">
    <property type="term" value="F:ubiquinone binding"/>
    <property type="evidence" value="ECO:0007669"/>
    <property type="project" value="InterPro"/>
</dbReference>
<protein>
    <recommendedName>
        <fullName evidence="5">C2H2-type domain-containing protein</fullName>
    </recommendedName>
</protein>
<dbReference type="PROSITE" id="PS50157">
    <property type="entry name" value="ZINC_FINGER_C2H2_2"/>
    <property type="match status" value="1"/>
</dbReference>
<evidence type="ECO:0000259" key="5">
    <source>
        <dbReference type="PROSITE" id="PS50157"/>
    </source>
</evidence>
<comment type="function">
    <text evidence="3">Required for the function of coenzyme Q in the respiratory chain. May serve as a chaperone or may be involved in the transport of Q6 from its site of synthesis to the catalytic sites of the respiratory complexes.</text>
</comment>
<dbReference type="InterPro" id="IPR005031">
    <property type="entry name" value="COQ10_START"/>
</dbReference>
<dbReference type="InterPro" id="IPR044996">
    <property type="entry name" value="COQ10-like"/>
</dbReference>
<dbReference type="GO" id="GO:0005739">
    <property type="term" value="C:mitochondrion"/>
    <property type="evidence" value="ECO:0007669"/>
    <property type="project" value="TreeGrafter"/>
</dbReference>
<evidence type="ECO:0000256" key="4">
    <source>
        <dbReference type="PROSITE-ProRule" id="PRU00042"/>
    </source>
</evidence>
<dbReference type="Proteomes" id="UP000835052">
    <property type="component" value="Unassembled WGS sequence"/>
</dbReference>
<accession>A0A8S1GTA0</accession>
<comment type="similarity">
    <text evidence="1">Belongs to the COQ10 family.</text>
</comment>
<comment type="subunit">
    <text evidence="2">Interacts with coenzyme Q.</text>
</comment>
<dbReference type="Pfam" id="PF03364">
    <property type="entry name" value="Polyketide_cyc"/>
    <property type="match status" value="1"/>
</dbReference>
<keyword evidence="4" id="KW-0862">Zinc</keyword>
<dbReference type="PANTHER" id="PTHR12901:SF10">
    <property type="entry name" value="COENZYME Q-BINDING PROTEIN COQ10, MITOCHONDRIAL"/>
    <property type="match status" value="1"/>
</dbReference>
<dbReference type="PROSITE" id="PS00028">
    <property type="entry name" value="ZINC_FINGER_C2H2_1"/>
    <property type="match status" value="1"/>
</dbReference>
<organism evidence="6 7">
    <name type="scientific">Caenorhabditis auriculariae</name>
    <dbReference type="NCBI Taxonomy" id="2777116"/>
    <lineage>
        <taxon>Eukaryota</taxon>
        <taxon>Metazoa</taxon>
        <taxon>Ecdysozoa</taxon>
        <taxon>Nematoda</taxon>
        <taxon>Chromadorea</taxon>
        <taxon>Rhabditida</taxon>
        <taxon>Rhabditina</taxon>
        <taxon>Rhabditomorpha</taxon>
        <taxon>Rhabditoidea</taxon>
        <taxon>Rhabditidae</taxon>
        <taxon>Peloderinae</taxon>
        <taxon>Caenorhabditis</taxon>
    </lineage>
</organism>